<evidence type="ECO:0000313" key="1">
    <source>
        <dbReference type="EMBL" id="KAK1144707.1"/>
    </source>
</evidence>
<dbReference type="EMBL" id="JAOPJF010000029">
    <property type="protein sequence ID" value="KAK1144707.1"/>
    <property type="molecule type" value="Genomic_DNA"/>
</dbReference>
<sequence>MAKLSEGDHGKLLVKSPNVMSWGVLLSYLDDPERTKSVFDEEGFYRTGDLVHLSAQGEYIYEKRINKPPKNPVLFMENILYTLPYLHNTLVAQLPFDHAYGSSMLGLVVSSMTEYMADCMYRLRAALSLTFLQLDTMVPLAVCVLGPGKEMKWEKGDLRDVFPYHVDPGFRTDFEIGMHRA</sequence>
<accession>A0ACC3B481</accession>
<name>A0ACC3B481_9EURO</name>
<reference evidence="1 2" key="1">
    <citation type="journal article" date="2023" name="ACS Omega">
        <title>Identification of the Neoaspergillic Acid Biosynthesis Gene Cluster by Establishing an In Vitro CRISPR-Ribonucleoprotein Genetic System in Aspergillus melleus.</title>
        <authorList>
            <person name="Yuan B."/>
            <person name="Grau M.F."/>
            <person name="Murata R.M."/>
            <person name="Torok T."/>
            <person name="Venkateswaran K."/>
            <person name="Stajich J.E."/>
            <person name="Wang C.C.C."/>
        </authorList>
    </citation>
    <scope>NUCLEOTIDE SEQUENCE [LARGE SCALE GENOMIC DNA]</scope>
    <source>
        <strain evidence="1 2">IMV 1140</strain>
    </source>
</reference>
<comment type="caution">
    <text evidence="1">The sequence shown here is derived from an EMBL/GenBank/DDBJ whole genome shotgun (WGS) entry which is preliminary data.</text>
</comment>
<organism evidence="1 2">
    <name type="scientific">Aspergillus melleus</name>
    <dbReference type="NCBI Taxonomy" id="138277"/>
    <lineage>
        <taxon>Eukaryota</taxon>
        <taxon>Fungi</taxon>
        <taxon>Dikarya</taxon>
        <taxon>Ascomycota</taxon>
        <taxon>Pezizomycotina</taxon>
        <taxon>Eurotiomycetes</taxon>
        <taxon>Eurotiomycetidae</taxon>
        <taxon>Eurotiales</taxon>
        <taxon>Aspergillaceae</taxon>
        <taxon>Aspergillus</taxon>
        <taxon>Aspergillus subgen. Circumdati</taxon>
    </lineage>
</organism>
<proteinExistence type="predicted"/>
<protein>
    <submittedName>
        <fullName evidence="1">NRPS-like protein biosynthetic cluster</fullName>
    </submittedName>
</protein>
<keyword evidence="2" id="KW-1185">Reference proteome</keyword>
<dbReference type="Proteomes" id="UP001177260">
    <property type="component" value="Unassembled WGS sequence"/>
</dbReference>
<evidence type="ECO:0000313" key="2">
    <source>
        <dbReference type="Proteomes" id="UP001177260"/>
    </source>
</evidence>
<gene>
    <name evidence="1" type="ORF">N8T08_005011</name>
</gene>